<reference evidence="1" key="1">
    <citation type="submission" date="2023-03" db="EMBL/GenBank/DDBJ databases">
        <authorList>
            <person name="Steffen K."/>
            <person name="Cardenas P."/>
        </authorList>
    </citation>
    <scope>NUCLEOTIDE SEQUENCE</scope>
</reference>
<keyword evidence="2" id="KW-1185">Reference proteome</keyword>
<dbReference type="InterPro" id="IPR003772">
    <property type="entry name" value="YceD"/>
</dbReference>
<dbReference type="EMBL" id="CASHTH010002766">
    <property type="protein sequence ID" value="CAI8035004.1"/>
    <property type="molecule type" value="Genomic_DNA"/>
</dbReference>
<dbReference type="PANTHER" id="PTHR34374:SF1">
    <property type="entry name" value="LARGE RIBOSOMAL RNA SUBUNIT ACCUMULATION PROTEIN YCED HOMOLOG 1, CHLOROPLASTIC"/>
    <property type="match status" value="1"/>
</dbReference>
<dbReference type="PANTHER" id="PTHR34374">
    <property type="entry name" value="LARGE RIBOSOMAL RNA SUBUNIT ACCUMULATION PROTEIN YCED HOMOLOG 1, CHLOROPLASTIC"/>
    <property type="match status" value="1"/>
</dbReference>
<dbReference type="AlphaFoldDB" id="A0AA35WW44"/>
<protein>
    <submittedName>
        <fullName evidence="1">Uncharacterized protein YlbN</fullName>
    </submittedName>
</protein>
<name>A0AA35WW44_GEOBA</name>
<evidence type="ECO:0000313" key="2">
    <source>
        <dbReference type="Proteomes" id="UP001174909"/>
    </source>
</evidence>
<gene>
    <name evidence="1" type="ORF">GBAR_LOCUS19649</name>
</gene>
<dbReference type="Pfam" id="PF02620">
    <property type="entry name" value="YceD"/>
    <property type="match status" value="1"/>
</dbReference>
<dbReference type="Proteomes" id="UP001174909">
    <property type="component" value="Unassembled WGS sequence"/>
</dbReference>
<comment type="caution">
    <text evidence="1">The sequence shown here is derived from an EMBL/GenBank/DDBJ whole genome shotgun (WGS) entry which is preliminary data.</text>
</comment>
<proteinExistence type="predicted"/>
<organism evidence="1 2">
    <name type="scientific">Geodia barretti</name>
    <name type="common">Barrett's horny sponge</name>
    <dbReference type="NCBI Taxonomy" id="519541"/>
    <lineage>
        <taxon>Eukaryota</taxon>
        <taxon>Metazoa</taxon>
        <taxon>Porifera</taxon>
        <taxon>Demospongiae</taxon>
        <taxon>Heteroscleromorpha</taxon>
        <taxon>Tetractinellida</taxon>
        <taxon>Astrophorina</taxon>
        <taxon>Geodiidae</taxon>
        <taxon>Geodia</taxon>
    </lineage>
</organism>
<accession>A0AA35WW44</accession>
<sequence length="194" mass="20747">MRAEPVALSQQGSVVALAVDIPRIPDGGLPLDVEVGAEELRLPQAAEVTFPIPVRILGRLTRVAEQVYFQGAISGTMSAPCSRCVESAAHDFEVETQVMFLPPSAADPHEDAEAVGLEDESDIYVHDGMKLDLAPPVYDQVVLAFPVQPLCRPDCAGLCQICGGNLNEASCACRTESGDPRFTLLKNLSFSKPL</sequence>
<evidence type="ECO:0000313" key="1">
    <source>
        <dbReference type="EMBL" id="CAI8035004.1"/>
    </source>
</evidence>